<accession>A0ABN2VZC9</accession>
<dbReference type="Pfam" id="PF02518">
    <property type="entry name" value="HATPase_c"/>
    <property type="match status" value="1"/>
</dbReference>
<dbReference type="RefSeq" id="WP_344327069.1">
    <property type="nucleotide sequence ID" value="NZ_BAAAPY010000005.1"/>
</dbReference>
<feature type="transmembrane region" description="Helical" evidence="4">
    <location>
        <begin position="152"/>
        <end position="171"/>
    </location>
</feature>
<dbReference type="Gene3D" id="3.30.565.10">
    <property type="entry name" value="Histidine kinase-like ATPase, C-terminal domain"/>
    <property type="match status" value="1"/>
</dbReference>
<keyword evidence="7" id="KW-0547">Nucleotide-binding</keyword>
<evidence type="ECO:0000256" key="4">
    <source>
        <dbReference type="SAM" id="Phobius"/>
    </source>
</evidence>
<feature type="transmembrane region" description="Helical" evidence="4">
    <location>
        <begin position="183"/>
        <end position="206"/>
    </location>
</feature>
<evidence type="ECO:0000256" key="2">
    <source>
        <dbReference type="ARBA" id="ARBA00022777"/>
    </source>
</evidence>
<dbReference type="InterPro" id="IPR050482">
    <property type="entry name" value="Sensor_HK_TwoCompSys"/>
</dbReference>
<keyword evidence="7" id="KW-0067">ATP-binding</keyword>
<evidence type="ECO:0000259" key="6">
    <source>
        <dbReference type="Pfam" id="PF04024"/>
    </source>
</evidence>
<dbReference type="EMBL" id="BAAAPY010000005">
    <property type="protein sequence ID" value="GAA2078184.1"/>
    <property type="molecule type" value="Genomic_DNA"/>
</dbReference>
<feature type="transmembrane region" description="Helical" evidence="4">
    <location>
        <begin position="114"/>
        <end position="132"/>
    </location>
</feature>
<feature type="domain" description="Histidine kinase/HSP90-like ATPase" evidence="5">
    <location>
        <begin position="309"/>
        <end position="400"/>
    </location>
</feature>
<evidence type="ECO:0000256" key="3">
    <source>
        <dbReference type="ARBA" id="ARBA00023012"/>
    </source>
</evidence>
<evidence type="ECO:0000313" key="7">
    <source>
        <dbReference type="EMBL" id="GAA2078184.1"/>
    </source>
</evidence>
<dbReference type="InterPro" id="IPR007168">
    <property type="entry name" value="Phageshock_PspC_N"/>
</dbReference>
<keyword evidence="4" id="KW-0812">Transmembrane</keyword>
<keyword evidence="8" id="KW-1185">Reference proteome</keyword>
<evidence type="ECO:0000256" key="1">
    <source>
        <dbReference type="ARBA" id="ARBA00022679"/>
    </source>
</evidence>
<sequence length="415" mass="44559">MSQTRRAYRPAEHRLVGGVATGVAEHLGVPVLWVRAAFVVGTWFNGAGVVAYLALWRFLPLRTPDLNPGLDAATRREARPGSRPRAVEVVQAAAMLAVGLGVLVLLAVTGLGPSGTVLLPLLVGVVGVALVWRQIDDATWASWLRQTRGWGFVARVTGGVVLVGVAGLYLLTQERGLGAIRDLGAALAVALIGLLLILGPWIISLVTDLGAERRERIRSQERADVAAHLHDSVLQTLAMLQKNAADPAAVATLARRQERELRSWLYGDETDPGESLGAALRSVADEVEQLHRVVVELVVVGDVALDPDVAAIVRATREAVVNAANHARVDRIDVYAETDGREVEVFVRDRGVGFDPDRVADDRMGLRGSIVARLERHGGRARVVSAPGEGTEVRMSVPVRREHPHPAAAPPQETR</sequence>
<name>A0ABN2VZC9_9ACTN</name>
<organism evidence="7 8">
    <name type="scientific">Aeromicrobium halocynthiae</name>
    <dbReference type="NCBI Taxonomy" id="560557"/>
    <lineage>
        <taxon>Bacteria</taxon>
        <taxon>Bacillati</taxon>
        <taxon>Actinomycetota</taxon>
        <taxon>Actinomycetes</taxon>
        <taxon>Propionibacteriales</taxon>
        <taxon>Nocardioidaceae</taxon>
        <taxon>Aeromicrobium</taxon>
    </lineage>
</organism>
<dbReference type="SUPFAM" id="SSF55874">
    <property type="entry name" value="ATPase domain of HSP90 chaperone/DNA topoisomerase II/histidine kinase"/>
    <property type="match status" value="1"/>
</dbReference>
<dbReference type="Proteomes" id="UP001501480">
    <property type="component" value="Unassembled WGS sequence"/>
</dbReference>
<keyword evidence="1" id="KW-0808">Transferase</keyword>
<feature type="transmembrane region" description="Helical" evidence="4">
    <location>
        <begin position="32"/>
        <end position="55"/>
    </location>
</feature>
<dbReference type="PANTHER" id="PTHR24421">
    <property type="entry name" value="NITRATE/NITRITE SENSOR PROTEIN NARX-RELATED"/>
    <property type="match status" value="1"/>
</dbReference>
<keyword evidence="4" id="KW-0472">Membrane</keyword>
<dbReference type="InterPro" id="IPR036890">
    <property type="entry name" value="HATPase_C_sf"/>
</dbReference>
<feature type="transmembrane region" description="Helical" evidence="4">
    <location>
        <begin position="86"/>
        <end position="108"/>
    </location>
</feature>
<feature type="domain" description="Phage shock protein PspC N-terminal" evidence="6">
    <location>
        <begin position="5"/>
        <end position="61"/>
    </location>
</feature>
<comment type="caution">
    <text evidence="7">The sequence shown here is derived from an EMBL/GenBank/DDBJ whole genome shotgun (WGS) entry which is preliminary data.</text>
</comment>
<dbReference type="PANTHER" id="PTHR24421:SF61">
    <property type="entry name" value="OXYGEN SENSOR HISTIDINE KINASE NREB"/>
    <property type="match status" value="1"/>
</dbReference>
<dbReference type="Pfam" id="PF04024">
    <property type="entry name" value="PspC"/>
    <property type="match status" value="1"/>
</dbReference>
<protein>
    <submittedName>
        <fullName evidence="7">ATP-binding protein</fullName>
    </submittedName>
</protein>
<dbReference type="InterPro" id="IPR003594">
    <property type="entry name" value="HATPase_dom"/>
</dbReference>
<keyword evidence="2" id="KW-0418">Kinase</keyword>
<evidence type="ECO:0000259" key="5">
    <source>
        <dbReference type="Pfam" id="PF02518"/>
    </source>
</evidence>
<dbReference type="GO" id="GO:0005524">
    <property type="term" value="F:ATP binding"/>
    <property type="evidence" value="ECO:0007669"/>
    <property type="project" value="UniProtKB-KW"/>
</dbReference>
<reference evidence="7 8" key="1">
    <citation type="journal article" date="2019" name="Int. J. Syst. Evol. Microbiol.">
        <title>The Global Catalogue of Microorganisms (GCM) 10K type strain sequencing project: providing services to taxonomists for standard genome sequencing and annotation.</title>
        <authorList>
            <consortium name="The Broad Institute Genomics Platform"/>
            <consortium name="The Broad Institute Genome Sequencing Center for Infectious Disease"/>
            <person name="Wu L."/>
            <person name="Ma J."/>
        </authorList>
    </citation>
    <scope>NUCLEOTIDE SEQUENCE [LARGE SCALE GENOMIC DNA]</scope>
    <source>
        <strain evidence="7 8">JCM 15749</strain>
    </source>
</reference>
<keyword evidence="3" id="KW-0902">Two-component regulatory system</keyword>
<keyword evidence="4" id="KW-1133">Transmembrane helix</keyword>
<evidence type="ECO:0000313" key="8">
    <source>
        <dbReference type="Proteomes" id="UP001501480"/>
    </source>
</evidence>
<dbReference type="CDD" id="cd16917">
    <property type="entry name" value="HATPase_UhpB-NarQ-NarX-like"/>
    <property type="match status" value="1"/>
</dbReference>
<proteinExistence type="predicted"/>
<gene>
    <name evidence="7" type="ORF">GCM10009821_17480</name>
</gene>